<dbReference type="EMBL" id="FQVM01000013">
    <property type="protein sequence ID" value="SHE83440.1"/>
    <property type="molecule type" value="Genomic_DNA"/>
</dbReference>
<dbReference type="STRING" id="1533.SAMN05443638_11356"/>
<keyword evidence="3" id="KW-1185">Reference proteome</keyword>
<dbReference type="Gene3D" id="3.40.50.2000">
    <property type="entry name" value="Glycogen Phosphorylase B"/>
    <property type="match status" value="2"/>
</dbReference>
<dbReference type="SUPFAM" id="SSF53756">
    <property type="entry name" value="UDP-Glycosyltransferase/glycogen phosphorylase"/>
    <property type="match status" value="1"/>
</dbReference>
<dbReference type="Proteomes" id="UP000184035">
    <property type="component" value="Unassembled WGS sequence"/>
</dbReference>
<sequence length="430" mass="50441">MNILFIACYSPLINNSASIETLMYLNNLASIKDVKVTLLTVDFPKTSIYYDEEILKMLNKDVEIHKLSGGKLFNKIMPKKSIEPLEVKIDSNTKGNKKNNIQLLRKIKNKIIFPDMYYNWSKKASEYGINLVREKNIDIIFSMHEPPSSHLCALKIKKQFKNIPWITYWSDPWMKDSTREDIGFLRKSIEGNMERKVVDNSDKFIFVTRENAEDFKRTYNIDDKRVFLINRGYDEDTYIDLLKEDIPSKIKNDKINIVYAGEIFKKLRDINPFVDSIYWLKENEREIYNNLNILFFGNIDDEEAKEKLSSLENVEVSGRIPFKEALKYMLNSEILLIFGNKNSKQIPAKIYDYFGTDGFIEVILGDEKDPLRIITEGKEKCEVTINKKQYIVKSLKILIDKVLKGEKSKRLEEYEWKNVSKKLYSILKGE</sequence>
<evidence type="ECO:0000313" key="3">
    <source>
        <dbReference type="Proteomes" id="UP000184035"/>
    </source>
</evidence>
<accession>A0A1M4WQJ1</accession>
<dbReference type="InterPro" id="IPR028098">
    <property type="entry name" value="Glyco_trans_4-like_N"/>
</dbReference>
<dbReference type="OrthoDB" id="9794575at2"/>
<evidence type="ECO:0000259" key="1">
    <source>
        <dbReference type="Pfam" id="PF13439"/>
    </source>
</evidence>
<dbReference type="RefSeq" id="WP_072895997.1">
    <property type="nucleotide sequence ID" value="NZ_FQVM01000013.1"/>
</dbReference>
<dbReference type="Pfam" id="PF13439">
    <property type="entry name" value="Glyco_transf_4"/>
    <property type="match status" value="1"/>
</dbReference>
<keyword evidence="2" id="KW-0808">Transferase</keyword>
<protein>
    <submittedName>
        <fullName evidence="2">Glycosyltransferase involved in cell wall bisynthesis</fullName>
    </submittedName>
</protein>
<feature type="domain" description="Glycosyltransferase subfamily 4-like N-terminal" evidence="1">
    <location>
        <begin position="104"/>
        <end position="236"/>
    </location>
</feature>
<proteinExistence type="predicted"/>
<evidence type="ECO:0000313" key="2">
    <source>
        <dbReference type="EMBL" id="SHE83440.1"/>
    </source>
</evidence>
<organism evidence="2 3">
    <name type="scientific">Clostridium fallax</name>
    <dbReference type="NCBI Taxonomy" id="1533"/>
    <lineage>
        <taxon>Bacteria</taxon>
        <taxon>Bacillati</taxon>
        <taxon>Bacillota</taxon>
        <taxon>Clostridia</taxon>
        <taxon>Eubacteriales</taxon>
        <taxon>Clostridiaceae</taxon>
        <taxon>Clostridium</taxon>
    </lineage>
</organism>
<name>A0A1M4WQJ1_9CLOT</name>
<gene>
    <name evidence="2" type="ORF">SAMN05443638_11356</name>
</gene>
<reference evidence="2 3" key="1">
    <citation type="submission" date="2016-11" db="EMBL/GenBank/DDBJ databases">
        <authorList>
            <person name="Jaros S."/>
            <person name="Januszkiewicz K."/>
            <person name="Wedrychowicz H."/>
        </authorList>
    </citation>
    <scope>NUCLEOTIDE SEQUENCE [LARGE SCALE GENOMIC DNA]</scope>
    <source>
        <strain evidence="2 3">DSM 2631</strain>
    </source>
</reference>
<dbReference type="AlphaFoldDB" id="A0A1M4WQJ1"/>
<dbReference type="GO" id="GO:0016740">
    <property type="term" value="F:transferase activity"/>
    <property type="evidence" value="ECO:0007669"/>
    <property type="project" value="UniProtKB-KW"/>
</dbReference>